<accession>A0A8A1MLB1</accession>
<sequence length="131" mass="14039">MQPGAEDQQTDAGTSPQERQAQQGPKLKGATLSPSWLRRLGGSWHELQFPNNNSWPTTPAPILSPEHDKSRSATSNGGSQASRGLGQVWALSMFGVCGFPLPGSGQSTGRFGQIRPSTIYGWVLSPFNPFS</sequence>
<evidence type="ECO:0000256" key="1">
    <source>
        <dbReference type="SAM" id="MobiDB-lite"/>
    </source>
</evidence>
<reference evidence="2" key="1">
    <citation type="submission" date="2021-01" db="EMBL/GenBank/DDBJ databases">
        <title>Chromosome-level genome assembly of a human fungal pathogen reveals clustering of transcriptionally co-regulated genes.</title>
        <authorList>
            <person name="Voorhies M."/>
            <person name="Cohen S."/>
            <person name="Shea T.P."/>
            <person name="Petrus S."/>
            <person name="Munoz J.F."/>
            <person name="Poplawski S."/>
            <person name="Goldman W.E."/>
            <person name="Michael T."/>
            <person name="Cuomo C.A."/>
            <person name="Sil A."/>
            <person name="Beyhan S."/>
        </authorList>
    </citation>
    <scope>NUCLEOTIDE SEQUENCE</scope>
    <source>
        <strain evidence="2">WU24</strain>
    </source>
</reference>
<dbReference type="AlphaFoldDB" id="A0A8A1MLB1"/>
<dbReference type="VEuPathDB" id="FungiDB:I7I51_06214"/>
<dbReference type="EMBL" id="CP069115">
    <property type="protein sequence ID" value="QSS65372.1"/>
    <property type="molecule type" value="Genomic_DNA"/>
</dbReference>
<feature type="region of interest" description="Disordered" evidence="1">
    <location>
        <begin position="1"/>
        <end position="32"/>
    </location>
</feature>
<proteinExistence type="predicted"/>
<gene>
    <name evidence="2" type="ORF">I7I51_06214</name>
</gene>
<protein>
    <submittedName>
        <fullName evidence="2">Uncharacterized protein</fullName>
    </submittedName>
</protein>
<evidence type="ECO:0000313" key="2">
    <source>
        <dbReference type="EMBL" id="QSS65372.1"/>
    </source>
</evidence>
<feature type="compositionally biased region" description="Polar residues" evidence="1">
    <location>
        <begin position="72"/>
        <end position="82"/>
    </location>
</feature>
<feature type="compositionally biased region" description="Polar residues" evidence="1">
    <location>
        <begin position="10"/>
        <end position="23"/>
    </location>
</feature>
<evidence type="ECO:0000313" key="3">
    <source>
        <dbReference type="Proteomes" id="UP000663671"/>
    </source>
</evidence>
<name>A0A8A1MLB1_AJECA</name>
<dbReference type="Proteomes" id="UP000663671">
    <property type="component" value="Chromosome 3"/>
</dbReference>
<feature type="region of interest" description="Disordered" evidence="1">
    <location>
        <begin position="47"/>
        <end position="82"/>
    </location>
</feature>
<organism evidence="2 3">
    <name type="scientific">Ajellomyces capsulatus</name>
    <name type="common">Darling's disease fungus</name>
    <name type="synonym">Histoplasma capsulatum</name>
    <dbReference type="NCBI Taxonomy" id="5037"/>
    <lineage>
        <taxon>Eukaryota</taxon>
        <taxon>Fungi</taxon>
        <taxon>Dikarya</taxon>
        <taxon>Ascomycota</taxon>
        <taxon>Pezizomycotina</taxon>
        <taxon>Eurotiomycetes</taxon>
        <taxon>Eurotiomycetidae</taxon>
        <taxon>Onygenales</taxon>
        <taxon>Ajellomycetaceae</taxon>
        <taxon>Histoplasma</taxon>
    </lineage>
</organism>